<evidence type="ECO:0000256" key="3">
    <source>
        <dbReference type="ARBA" id="ARBA00022801"/>
    </source>
</evidence>
<dbReference type="GO" id="GO:0008233">
    <property type="term" value="F:peptidase activity"/>
    <property type="evidence" value="ECO:0007669"/>
    <property type="project" value="UniProtKB-KW"/>
</dbReference>
<evidence type="ECO:0000313" key="7">
    <source>
        <dbReference type="Proteomes" id="UP000199063"/>
    </source>
</evidence>
<dbReference type="EMBL" id="FNHI01000021">
    <property type="protein sequence ID" value="SDN17935.1"/>
    <property type="molecule type" value="Genomic_DNA"/>
</dbReference>
<keyword evidence="3" id="KW-0378">Hydrolase</keyword>
<feature type="domain" description="Prohead serine protease" evidence="5">
    <location>
        <begin position="24"/>
        <end position="197"/>
    </location>
</feature>
<dbReference type="GeneID" id="40832613"/>
<dbReference type="InterPro" id="IPR006433">
    <property type="entry name" value="Prohead_protease"/>
</dbReference>
<evidence type="ECO:0000256" key="1">
    <source>
        <dbReference type="ARBA" id="ARBA00022612"/>
    </source>
</evidence>
<evidence type="ECO:0000256" key="2">
    <source>
        <dbReference type="ARBA" id="ARBA00022670"/>
    </source>
</evidence>
<dbReference type="RefSeq" id="WP_093659283.1">
    <property type="nucleotide sequence ID" value="NZ_FNHI01000021.1"/>
</dbReference>
<dbReference type="STRING" id="1196353.SAMN05444921_12130"/>
<name>A0A1G9ZA20_9ACTN</name>
<evidence type="ECO:0000259" key="5">
    <source>
        <dbReference type="Pfam" id="PF04586"/>
    </source>
</evidence>
<dbReference type="Proteomes" id="UP000199063">
    <property type="component" value="Unassembled WGS sequence"/>
</dbReference>
<dbReference type="OrthoDB" id="9804926at2"/>
<keyword evidence="1" id="KW-1188">Viral release from host cell</keyword>
<keyword evidence="2 6" id="KW-0645">Protease</keyword>
<gene>
    <name evidence="6" type="ORF">SAMN05444921_12130</name>
</gene>
<dbReference type="GO" id="GO:0006508">
    <property type="term" value="P:proteolysis"/>
    <property type="evidence" value="ECO:0007669"/>
    <property type="project" value="UniProtKB-KW"/>
</dbReference>
<dbReference type="NCBIfam" id="TIGR01543">
    <property type="entry name" value="proheadase_HK97"/>
    <property type="match status" value="1"/>
</dbReference>
<reference evidence="7" key="1">
    <citation type="submission" date="2016-10" db="EMBL/GenBank/DDBJ databases">
        <authorList>
            <person name="Varghese N."/>
            <person name="Submissions S."/>
        </authorList>
    </citation>
    <scope>NUCLEOTIDE SEQUENCE [LARGE SCALE GENOMIC DNA]</scope>
    <source>
        <strain evidence="7">CGMCC 4.7042</strain>
    </source>
</reference>
<evidence type="ECO:0000313" key="6">
    <source>
        <dbReference type="EMBL" id="SDN17935.1"/>
    </source>
</evidence>
<organism evidence="6 7">
    <name type="scientific">Streptomyces wuyuanensis</name>
    <dbReference type="NCBI Taxonomy" id="1196353"/>
    <lineage>
        <taxon>Bacteria</taxon>
        <taxon>Bacillati</taxon>
        <taxon>Actinomycetota</taxon>
        <taxon>Actinomycetes</taxon>
        <taxon>Kitasatosporales</taxon>
        <taxon>Streptomycetaceae</taxon>
        <taxon>Streptomyces</taxon>
    </lineage>
</organism>
<feature type="region of interest" description="Disordered" evidence="4">
    <location>
        <begin position="264"/>
        <end position="314"/>
    </location>
</feature>
<dbReference type="AlphaFoldDB" id="A0A1G9ZA20"/>
<dbReference type="Pfam" id="PF04586">
    <property type="entry name" value="Peptidase_S78"/>
    <property type="match status" value="1"/>
</dbReference>
<keyword evidence="7" id="KW-1185">Reference proteome</keyword>
<dbReference type="InterPro" id="IPR054613">
    <property type="entry name" value="Peptidase_S78_dom"/>
</dbReference>
<accession>A0A1G9ZA20</accession>
<protein>
    <submittedName>
        <fullName evidence="6">Phage prohead protease, HK97 family</fullName>
    </submittedName>
</protein>
<sequence length="332" mass="36550">MGTLHPTARDLERSAPFSFLRADDDGEGDGRTLNGYAAVFGQDTEIDSWEGRFTETIRKGAFRKTIREQTPVMQFDHGRHPLIGSLPIGSIVDLREDDQGLYVEGRITDNWLMQPVRDAIAEGSVNGMSFRFEVVREEWRDAAGKVVKPEEVLDLLWMPGDRGPLRRELIELKCRELGPVVFPAYAGTAVSVRSRGLAAELIRSDDMARQIRQSLARDAAAPQVPEDPELRREVATALLFSREDAPPAQGHPSTSAPIRIEAAEPAAPETSTTDGAPLEREHPPAPSTTEAPPSDGHPSTPVNPSQARLRSDIREIAALMKTRLAPIEEDKD</sequence>
<evidence type="ECO:0000256" key="4">
    <source>
        <dbReference type="SAM" id="MobiDB-lite"/>
    </source>
</evidence>
<proteinExistence type="predicted"/>